<proteinExistence type="predicted"/>
<gene>
    <name evidence="1" type="ORF">KC660_04775</name>
</gene>
<reference evidence="1" key="2">
    <citation type="journal article" date="2021" name="Microbiome">
        <title>Successional dynamics and alternative stable states in a saline activated sludge microbial community over 9 years.</title>
        <authorList>
            <person name="Wang Y."/>
            <person name="Ye J."/>
            <person name="Ju F."/>
            <person name="Liu L."/>
            <person name="Boyd J.A."/>
            <person name="Deng Y."/>
            <person name="Parks D.H."/>
            <person name="Jiang X."/>
            <person name="Yin X."/>
            <person name="Woodcroft B.J."/>
            <person name="Tyson G.W."/>
            <person name="Hugenholtz P."/>
            <person name="Polz M.F."/>
            <person name="Zhang T."/>
        </authorList>
    </citation>
    <scope>NUCLEOTIDE SEQUENCE</scope>
    <source>
        <strain evidence="1">HKST-UBA10</strain>
    </source>
</reference>
<comment type="caution">
    <text evidence="1">The sequence shown here is derived from an EMBL/GenBank/DDBJ whole genome shotgun (WGS) entry which is preliminary data.</text>
</comment>
<sequence length="80" mass="9404">MDDTNYIDDTFRQDVVVETIDIEKNKLVSPQKAKTSIITAFKVLCWKSIEEMENYRSIQHKYTLSLLIQDCINQCDDIDE</sequence>
<organism evidence="1 2">
    <name type="scientific">Candidatus Dojkabacteria bacterium</name>
    <dbReference type="NCBI Taxonomy" id="2099670"/>
    <lineage>
        <taxon>Bacteria</taxon>
        <taxon>Candidatus Dojkabacteria</taxon>
    </lineage>
</organism>
<name>A0A955L4W6_9BACT</name>
<evidence type="ECO:0000313" key="2">
    <source>
        <dbReference type="Proteomes" id="UP000782843"/>
    </source>
</evidence>
<protein>
    <submittedName>
        <fullName evidence="1">Uncharacterized protein</fullName>
    </submittedName>
</protein>
<accession>A0A955L4W6</accession>
<dbReference type="AlphaFoldDB" id="A0A955L4W6"/>
<dbReference type="Proteomes" id="UP000782843">
    <property type="component" value="Unassembled WGS sequence"/>
</dbReference>
<evidence type="ECO:0000313" key="1">
    <source>
        <dbReference type="EMBL" id="MCA9382688.1"/>
    </source>
</evidence>
<reference evidence="1" key="1">
    <citation type="submission" date="2020-04" db="EMBL/GenBank/DDBJ databases">
        <authorList>
            <person name="Zhang T."/>
        </authorList>
    </citation>
    <scope>NUCLEOTIDE SEQUENCE</scope>
    <source>
        <strain evidence="1">HKST-UBA10</strain>
    </source>
</reference>
<dbReference type="EMBL" id="JAGQLG010000208">
    <property type="protein sequence ID" value="MCA9382688.1"/>
    <property type="molecule type" value="Genomic_DNA"/>
</dbReference>